<feature type="domain" description="RanBP2-type" evidence="9">
    <location>
        <begin position="479"/>
        <end position="508"/>
    </location>
</feature>
<dbReference type="PROSITE" id="PS01358">
    <property type="entry name" value="ZF_RANBP2_1"/>
    <property type="match status" value="1"/>
</dbReference>
<dbReference type="InterPro" id="IPR001876">
    <property type="entry name" value="Znf_RanBP2"/>
</dbReference>
<sequence length="1233" mass="124037">MKRSFEEDGEGATRAARQRRDNAGGWGVLSFFKHVPILNKLVGDDDDNQLEELNTMEVASQPPRKSQPISPARRANASPSTSVSDKRASKNHATTPEKAPSPGKPLFETESTSETFVFTRKNHQLPSKQQKVIHSSVHDQTIDDADFYTPGSFAPRPQQPSTPIQVEDLESSSTTLAPIQLFGDSSKQSRLSRGGLIKKYVLSREERRQRRPVPSRLLANHSTNAQEHSRLVTERILATLNAMDADPMTNETRKPIPSMSMSWGKYQLDVLQEDSLPPLPLQGVAKPPISSLPLKPTTALRQDKESSSKSIIQPSNVRELPKATATTSKPTAPQLFGFSTPSDTFGSVASEAETLLNKPIKYSFSKPTKVAPPKNSTQAAKPYQFVNPPVRAPSPKRNGISTSTVDSALASSSSTNPLQKFMVKAPGSWTCSSCLVNNLDAELTKCPSCETPKAGSSSPAKAPAPLSSSNPLARFMQHEAGSWACPSCKVRNSPATSKCPCCDTPKPGQEDKPTEAKTSPSADKLPGISFGVQSGSNPPSTPAPFGFGTSTEKAPGVSFGISSSSVSSDKPVAPTVSFGSDVAAKSDGADKPSSTGFSFGVPSSKPTESKTQASGFSFAAGSTGAKPTFGGFGAGNDKSDKTAASNEVATESTDKSVSFGFSAATEKSDKPSFSFASADKSSSGGFSFGGKSANDKAADDKPSAVPEKAPTDKPATAPTEKPTATFGFGGADKPASTLGFGSLAAAKGSEAADKSSTAPPPGTFSFSMPSATAEKSSDEPPQKKTFVFGGSDTPGDSSSSSSFGFTPSSAPAATPAVVSKKRAAESDAKETSGFKFGAGTSGFGSASSTSSASFGASDKPAFGAAADKPTFGAAPNKPSFGASADKPSFGTTSDKPTFGALADKPTFGATSDKPALGFEKPSFGATSSTFGASATATAPTTASAAPSSTFVFGSSTPATTSSSASQPTFGSSSGAAFGSTAAAPSNSSSSTFSFGGSSGSSNAFGASASTTPAPTFGAPSASFGAPSTSAPATTTFGASAPSLTTFGTGSSTFNFGTPAPATTGAFGAPAPASTATTAFGASTSAPTFGASASSTPAFGATPAFGTPAASTSGFGSSAPATAFGATASFGASAPSANAFGAAPATAFGASAPPATPSPGGFGASFGAPTPAASTGFGGGGFGGATGGFGAPAPSGFGQPPAAAGGFNMGVDPKKQGRRILTAKRTSRRQSQNA</sequence>
<dbReference type="PROSITE" id="PS50199">
    <property type="entry name" value="ZF_RANBP2_2"/>
    <property type="match status" value="1"/>
</dbReference>
<feature type="region of interest" description="Disordered" evidence="8">
    <location>
        <begin position="282"/>
        <end position="336"/>
    </location>
</feature>
<evidence type="ECO:0000256" key="4">
    <source>
        <dbReference type="ARBA" id="ARBA00022771"/>
    </source>
</evidence>
<feature type="compositionally biased region" description="Low complexity" evidence="8">
    <location>
        <begin position="922"/>
        <end position="992"/>
    </location>
</feature>
<keyword evidence="5" id="KW-0862">Zinc</keyword>
<feature type="compositionally biased region" description="Low complexity" evidence="8">
    <location>
        <begin position="452"/>
        <end position="469"/>
    </location>
</feature>
<dbReference type="GO" id="GO:0006405">
    <property type="term" value="P:RNA export from nucleus"/>
    <property type="evidence" value="ECO:0007669"/>
    <property type="project" value="TreeGrafter"/>
</dbReference>
<evidence type="ECO:0000256" key="3">
    <source>
        <dbReference type="ARBA" id="ARBA00022723"/>
    </source>
</evidence>
<evidence type="ECO:0000256" key="6">
    <source>
        <dbReference type="ARBA" id="ARBA00023242"/>
    </source>
</evidence>
<keyword evidence="6" id="KW-0539">Nucleus</keyword>
<dbReference type="AlphaFoldDB" id="A0A6G0XC98"/>
<dbReference type="Pfam" id="PF00641">
    <property type="entry name" value="Zn_ribbon_RanBP"/>
    <property type="match status" value="2"/>
</dbReference>
<evidence type="ECO:0000256" key="8">
    <source>
        <dbReference type="SAM" id="MobiDB-lite"/>
    </source>
</evidence>
<dbReference type="PANTHER" id="PTHR23193:SF23">
    <property type="entry name" value="NUCLEAR PORE COMPLEX PROTEIN NUP153"/>
    <property type="match status" value="1"/>
</dbReference>
<feature type="compositionally biased region" description="Low complexity" evidence="8">
    <location>
        <begin position="706"/>
        <end position="725"/>
    </location>
</feature>
<keyword evidence="4 7" id="KW-0863">Zinc-finger</keyword>
<keyword evidence="11" id="KW-1185">Reference proteome</keyword>
<evidence type="ECO:0000256" key="2">
    <source>
        <dbReference type="ARBA" id="ARBA00022448"/>
    </source>
</evidence>
<feature type="compositionally biased region" description="Polar residues" evidence="8">
    <location>
        <begin position="764"/>
        <end position="774"/>
    </location>
</feature>
<gene>
    <name evidence="10" type="ORF">Ae201684_006319</name>
</gene>
<protein>
    <recommendedName>
        <fullName evidence="9">RanBP2-type domain-containing protein</fullName>
    </recommendedName>
</protein>
<feature type="compositionally biased region" description="Gly residues" evidence="8">
    <location>
        <begin position="1176"/>
        <end position="1189"/>
    </location>
</feature>
<reference evidence="10 11" key="1">
    <citation type="submission" date="2019-07" db="EMBL/GenBank/DDBJ databases">
        <title>Genomics analysis of Aphanomyces spp. identifies a new class of oomycete effector associated with host adaptation.</title>
        <authorList>
            <person name="Gaulin E."/>
        </authorList>
    </citation>
    <scope>NUCLEOTIDE SEQUENCE [LARGE SCALE GENOMIC DNA]</scope>
    <source>
        <strain evidence="10 11">ATCC 201684</strain>
    </source>
</reference>
<dbReference type="GO" id="GO:0017056">
    <property type="term" value="F:structural constituent of nuclear pore"/>
    <property type="evidence" value="ECO:0007669"/>
    <property type="project" value="TreeGrafter"/>
</dbReference>
<feature type="region of interest" description="Disordered" evidence="8">
    <location>
        <begin position="49"/>
        <end position="115"/>
    </location>
</feature>
<accession>A0A6G0XC98</accession>
<dbReference type="VEuPathDB" id="FungiDB:AeMF1_015584"/>
<evidence type="ECO:0000256" key="7">
    <source>
        <dbReference type="PROSITE-ProRule" id="PRU00322"/>
    </source>
</evidence>
<dbReference type="Gene3D" id="4.10.1060.10">
    <property type="entry name" value="Zinc finger, RanBP2-type"/>
    <property type="match status" value="2"/>
</dbReference>
<feature type="compositionally biased region" description="Basic and acidic residues" evidence="8">
    <location>
        <begin position="693"/>
        <end position="702"/>
    </location>
</feature>
<dbReference type="Proteomes" id="UP000481153">
    <property type="component" value="Unassembled WGS sequence"/>
</dbReference>
<dbReference type="InterPro" id="IPR026054">
    <property type="entry name" value="Nucleoporin"/>
</dbReference>
<keyword evidence="2" id="KW-0813">Transport</keyword>
<comment type="caution">
    <text evidence="10">The sequence shown here is derived from an EMBL/GenBank/DDBJ whole genome shotgun (WGS) entry which is preliminary data.</text>
</comment>
<feature type="compositionally biased region" description="Polar residues" evidence="8">
    <location>
        <begin position="604"/>
        <end position="615"/>
    </location>
</feature>
<dbReference type="EMBL" id="VJMJ01000083">
    <property type="protein sequence ID" value="KAF0737652.1"/>
    <property type="molecule type" value="Genomic_DNA"/>
</dbReference>
<feature type="region of interest" description="Disordered" evidence="8">
    <location>
        <begin position="450"/>
        <end position="469"/>
    </location>
</feature>
<evidence type="ECO:0000256" key="1">
    <source>
        <dbReference type="ARBA" id="ARBA00004123"/>
    </source>
</evidence>
<evidence type="ECO:0000313" key="11">
    <source>
        <dbReference type="Proteomes" id="UP000481153"/>
    </source>
</evidence>
<evidence type="ECO:0000313" key="10">
    <source>
        <dbReference type="EMBL" id="KAF0737652.1"/>
    </source>
</evidence>
<organism evidence="10 11">
    <name type="scientific">Aphanomyces euteiches</name>
    <dbReference type="NCBI Taxonomy" id="100861"/>
    <lineage>
        <taxon>Eukaryota</taxon>
        <taxon>Sar</taxon>
        <taxon>Stramenopiles</taxon>
        <taxon>Oomycota</taxon>
        <taxon>Saprolegniomycetes</taxon>
        <taxon>Saprolegniales</taxon>
        <taxon>Verrucalvaceae</taxon>
        <taxon>Aphanomyces</taxon>
    </lineage>
</organism>
<proteinExistence type="predicted"/>
<dbReference type="SMART" id="SM00547">
    <property type="entry name" value="ZnF_RBZ"/>
    <property type="match status" value="2"/>
</dbReference>
<evidence type="ECO:0000256" key="5">
    <source>
        <dbReference type="ARBA" id="ARBA00022833"/>
    </source>
</evidence>
<evidence type="ECO:0000259" key="9">
    <source>
        <dbReference type="PROSITE" id="PS50199"/>
    </source>
</evidence>
<dbReference type="GO" id="GO:0008139">
    <property type="term" value="F:nuclear localization sequence binding"/>
    <property type="evidence" value="ECO:0007669"/>
    <property type="project" value="TreeGrafter"/>
</dbReference>
<name>A0A6G0XC98_9STRA</name>
<feature type="compositionally biased region" description="Low complexity" evidence="8">
    <location>
        <begin position="1190"/>
        <end position="1205"/>
    </location>
</feature>
<feature type="compositionally biased region" description="Basic residues" evidence="8">
    <location>
        <begin position="1215"/>
        <end position="1227"/>
    </location>
</feature>
<feature type="region of interest" description="Disordered" evidence="8">
    <location>
        <begin position="495"/>
        <end position="731"/>
    </location>
</feature>
<feature type="compositionally biased region" description="Low complexity" evidence="8">
    <location>
        <begin position="789"/>
        <end position="818"/>
    </location>
</feature>
<feature type="compositionally biased region" description="Basic and acidic residues" evidence="8">
    <location>
        <begin position="822"/>
        <end position="832"/>
    </location>
</feature>
<feature type="region of interest" description="Disordered" evidence="8">
    <location>
        <begin position="1"/>
        <end position="25"/>
    </location>
</feature>
<feature type="compositionally biased region" description="Polar residues" evidence="8">
    <location>
        <begin position="642"/>
        <end position="651"/>
    </location>
</feature>
<dbReference type="GO" id="GO:0008270">
    <property type="term" value="F:zinc ion binding"/>
    <property type="evidence" value="ECO:0007669"/>
    <property type="project" value="UniProtKB-KW"/>
</dbReference>
<feature type="region of interest" description="Disordered" evidence="8">
    <location>
        <begin position="1176"/>
        <end position="1233"/>
    </location>
</feature>
<comment type="subcellular location">
    <subcellularLocation>
        <location evidence="1">Nucleus</location>
    </subcellularLocation>
</comment>
<keyword evidence="3" id="KW-0479">Metal-binding</keyword>
<dbReference type="GO" id="GO:0006606">
    <property type="term" value="P:protein import into nucleus"/>
    <property type="evidence" value="ECO:0007669"/>
    <property type="project" value="TreeGrafter"/>
</dbReference>
<feature type="region of interest" description="Disordered" evidence="8">
    <location>
        <begin position="745"/>
        <end position="992"/>
    </location>
</feature>
<feature type="compositionally biased region" description="Low complexity" evidence="8">
    <location>
        <begin position="833"/>
        <end position="857"/>
    </location>
</feature>
<dbReference type="GO" id="GO:0005643">
    <property type="term" value="C:nuclear pore"/>
    <property type="evidence" value="ECO:0007669"/>
    <property type="project" value="TreeGrafter"/>
</dbReference>
<dbReference type="PANTHER" id="PTHR23193">
    <property type="entry name" value="NUCLEAR PORE COMPLEX PROTEIN NUP"/>
    <property type="match status" value="1"/>
</dbReference>
<feature type="compositionally biased region" description="Low complexity" evidence="8">
    <location>
        <begin position="672"/>
        <end position="692"/>
    </location>
</feature>
<feature type="compositionally biased region" description="Low complexity" evidence="8">
    <location>
        <begin position="556"/>
        <end position="568"/>
    </location>
</feature>
<feature type="compositionally biased region" description="Low complexity" evidence="8">
    <location>
        <begin position="322"/>
        <end position="333"/>
    </location>
</feature>